<name>A0A9P0I9I3_SPOLI</name>
<feature type="compositionally biased region" description="Basic residues" evidence="1">
    <location>
        <begin position="1"/>
        <end position="11"/>
    </location>
</feature>
<evidence type="ECO:0000256" key="1">
    <source>
        <dbReference type="SAM" id="MobiDB-lite"/>
    </source>
</evidence>
<proteinExistence type="predicted"/>
<feature type="compositionally biased region" description="Basic and acidic residues" evidence="1">
    <location>
        <begin position="32"/>
        <end position="43"/>
    </location>
</feature>
<dbReference type="EMBL" id="LR824559">
    <property type="protein sequence ID" value="CAH1642698.1"/>
    <property type="molecule type" value="Genomic_DNA"/>
</dbReference>
<accession>A0A9P0I9I3</accession>
<feature type="compositionally biased region" description="Basic and acidic residues" evidence="1">
    <location>
        <begin position="54"/>
        <end position="65"/>
    </location>
</feature>
<evidence type="ECO:0000313" key="2">
    <source>
        <dbReference type="EMBL" id="CAH1642698.1"/>
    </source>
</evidence>
<protein>
    <submittedName>
        <fullName evidence="2">Uncharacterized protein</fullName>
    </submittedName>
</protein>
<evidence type="ECO:0000313" key="3">
    <source>
        <dbReference type="Proteomes" id="UP001153321"/>
    </source>
</evidence>
<feature type="region of interest" description="Disordered" evidence="1">
    <location>
        <begin position="1"/>
        <end position="65"/>
    </location>
</feature>
<gene>
    <name evidence="2" type="ORF">SPLIT_LOCUS8054</name>
</gene>
<sequence length="136" mass="15468">MSSKTSRKVPTRSKVEPIVTRTKSAQQRRQLKNKEKKIEKPELTKQQIKSTNLKTDKCPKKTLPEPIKIPDDVIEQVEYYPDKLKRDVAAKKIRYKVTYTLVNCIAFTFKVSKDSSNSVIQSRANRAGDGAHHGGV</sequence>
<keyword evidence="3" id="KW-1185">Reference proteome</keyword>
<feature type="compositionally biased region" description="Polar residues" evidence="1">
    <location>
        <begin position="44"/>
        <end position="53"/>
    </location>
</feature>
<dbReference type="Proteomes" id="UP001153321">
    <property type="component" value="Chromosome 28"/>
</dbReference>
<reference evidence="2" key="1">
    <citation type="submission" date="2022-02" db="EMBL/GenBank/DDBJ databases">
        <authorList>
            <person name="King R."/>
        </authorList>
    </citation>
    <scope>NUCLEOTIDE SEQUENCE</scope>
</reference>
<dbReference type="AlphaFoldDB" id="A0A9P0I9I3"/>
<organism evidence="2 3">
    <name type="scientific">Spodoptera littoralis</name>
    <name type="common">Egyptian cotton leafworm</name>
    <dbReference type="NCBI Taxonomy" id="7109"/>
    <lineage>
        <taxon>Eukaryota</taxon>
        <taxon>Metazoa</taxon>
        <taxon>Ecdysozoa</taxon>
        <taxon>Arthropoda</taxon>
        <taxon>Hexapoda</taxon>
        <taxon>Insecta</taxon>
        <taxon>Pterygota</taxon>
        <taxon>Neoptera</taxon>
        <taxon>Endopterygota</taxon>
        <taxon>Lepidoptera</taxon>
        <taxon>Glossata</taxon>
        <taxon>Ditrysia</taxon>
        <taxon>Noctuoidea</taxon>
        <taxon>Noctuidae</taxon>
        <taxon>Amphipyrinae</taxon>
        <taxon>Spodoptera</taxon>
    </lineage>
</organism>